<evidence type="ECO:0000313" key="11">
    <source>
        <dbReference type="Proteomes" id="UP001549036"/>
    </source>
</evidence>
<reference evidence="10 11" key="1">
    <citation type="submission" date="2024-06" db="EMBL/GenBank/DDBJ databases">
        <title>Genomic Encyclopedia of Type Strains, Phase IV (KMG-IV): sequencing the most valuable type-strain genomes for metagenomic binning, comparative biology and taxonomic classification.</title>
        <authorList>
            <person name="Goeker M."/>
        </authorList>
    </citation>
    <scope>NUCLEOTIDE SEQUENCE [LARGE SCALE GENOMIC DNA]</scope>
    <source>
        <strain evidence="10 11">DSM 29846</strain>
    </source>
</reference>
<protein>
    <submittedName>
        <fullName evidence="10">General L-amino acid transport system permease protein</fullName>
    </submittedName>
</protein>
<comment type="similarity">
    <text evidence="2">Belongs to the binding-protein-dependent transport system permease family. HisMQ subfamily.</text>
</comment>
<feature type="domain" description="ABC transmembrane type-1" evidence="9">
    <location>
        <begin position="119"/>
        <end position="312"/>
    </location>
</feature>
<organism evidence="10 11">
    <name type="scientific">Mesorhizobium shonense</name>
    <dbReference type="NCBI Taxonomy" id="1209948"/>
    <lineage>
        <taxon>Bacteria</taxon>
        <taxon>Pseudomonadati</taxon>
        <taxon>Pseudomonadota</taxon>
        <taxon>Alphaproteobacteria</taxon>
        <taxon>Hyphomicrobiales</taxon>
        <taxon>Phyllobacteriaceae</taxon>
        <taxon>Mesorhizobium</taxon>
    </lineage>
</organism>
<evidence type="ECO:0000256" key="4">
    <source>
        <dbReference type="ARBA" id="ARBA00022475"/>
    </source>
</evidence>
<sequence>MIATLHSWARRNLFANLIDSIVSILIVAALGWLLTVFLRWVIWDAYWQRIYESLRLFLMGQFPADQTWRAWVAFAILCTAVGAVLLPWARRFGVASWLIACVAGVFVLVPPGLDRWGGLLLSIMLTVVVSTASLPLGILLAFGRSSRNPSLRACCTGYIEVMRSVPLILVVYWIWITVPLFVPEVSISSLARGMIGYTVFNAAYVAEYVRSGFQAVPRGQREAARSLGMSDWTISTEIILPQALRVVQPALVGNVLDVFNGATLVFIIGLMDFLRAGQLILADPTASSQTNEVYLFMFAVYFVIGSAITFGSRRIEARMQRSTR</sequence>
<comment type="subcellular location">
    <subcellularLocation>
        <location evidence="1">Cell inner membrane</location>
        <topology evidence="1">Multi-pass membrane protein</topology>
    </subcellularLocation>
    <subcellularLocation>
        <location evidence="8">Cell membrane</location>
        <topology evidence="8">Multi-pass membrane protein</topology>
    </subcellularLocation>
</comment>
<evidence type="ECO:0000256" key="5">
    <source>
        <dbReference type="ARBA" id="ARBA00022692"/>
    </source>
</evidence>
<dbReference type="InterPro" id="IPR000515">
    <property type="entry name" value="MetI-like"/>
</dbReference>
<keyword evidence="3 8" id="KW-0813">Transport</keyword>
<evidence type="ECO:0000256" key="7">
    <source>
        <dbReference type="ARBA" id="ARBA00023136"/>
    </source>
</evidence>
<feature type="transmembrane region" description="Helical" evidence="8">
    <location>
        <begin position="95"/>
        <end position="113"/>
    </location>
</feature>
<feature type="transmembrane region" description="Helical" evidence="8">
    <location>
        <begin position="119"/>
        <end position="143"/>
    </location>
</feature>
<evidence type="ECO:0000259" key="9">
    <source>
        <dbReference type="PROSITE" id="PS50928"/>
    </source>
</evidence>
<comment type="caution">
    <text evidence="10">The sequence shown here is derived from an EMBL/GenBank/DDBJ whole genome shotgun (WGS) entry which is preliminary data.</text>
</comment>
<feature type="transmembrane region" description="Helical" evidence="8">
    <location>
        <begin position="21"/>
        <end position="42"/>
    </location>
</feature>
<dbReference type="Gene3D" id="1.10.3720.10">
    <property type="entry name" value="MetI-like"/>
    <property type="match status" value="1"/>
</dbReference>
<dbReference type="RefSeq" id="WP_354418296.1">
    <property type="nucleotide sequence ID" value="NZ_JBEPLM010000034.1"/>
</dbReference>
<keyword evidence="7 8" id="KW-0472">Membrane</keyword>
<dbReference type="PROSITE" id="PS50928">
    <property type="entry name" value="ABC_TM1"/>
    <property type="match status" value="1"/>
</dbReference>
<feature type="transmembrane region" description="Helical" evidence="8">
    <location>
        <begin position="293"/>
        <end position="311"/>
    </location>
</feature>
<name>A0ABV2I6L0_9HYPH</name>
<accession>A0ABV2I6L0</accession>
<feature type="transmembrane region" description="Helical" evidence="8">
    <location>
        <begin position="251"/>
        <end position="273"/>
    </location>
</feature>
<feature type="transmembrane region" description="Helical" evidence="8">
    <location>
        <begin position="194"/>
        <end position="213"/>
    </location>
</feature>
<evidence type="ECO:0000256" key="3">
    <source>
        <dbReference type="ARBA" id="ARBA00022448"/>
    </source>
</evidence>
<evidence type="ECO:0000256" key="2">
    <source>
        <dbReference type="ARBA" id="ARBA00010072"/>
    </source>
</evidence>
<dbReference type="InterPro" id="IPR010065">
    <property type="entry name" value="AA_ABC_transptr_permease_3TM"/>
</dbReference>
<evidence type="ECO:0000256" key="1">
    <source>
        <dbReference type="ARBA" id="ARBA00004429"/>
    </source>
</evidence>
<dbReference type="PANTHER" id="PTHR30614:SF41">
    <property type="entry name" value="INNER MEMBRANE AMINO-ACID ABC TRANSPORTER PERMEASE PROTEIN YHDY"/>
    <property type="match status" value="1"/>
</dbReference>
<gene>
    <name evidence="10" type="ORF">ABID26_007344</name>
</gene>
<dbReference type="InterPro" id="IPR035906">
    <property type="entry name" value="MetI-like_sf"/>
</dbReference>
<dbReference type="Proteomes" id="UP001549036">
    <property type="component" value="Unassembled WGS sequence"/>
</dbReference>
<dbReference type="EMBL" id="JBEPLM010000034">
    <property type="protein sequence ID" value="MET3597917.1"/>
    <property type="molecule type" value="Genomic_DNA"/>
</dbReference>
<keyword evidence="6 8" id="KW-1133">Transmembrane helix</keyword>
<evidence type="ECO:0000313" key="10">
    <source>
        <dbReference type="EMBL" id="MET3597917.1"/>
    </source>
</evidence>
<keyword evidence="4" id="KW-1003">Cell membrane</keyword>
<dbReference type="Pfam" id="PF00528">
    <property type="entry name" value="BPD_transp_1"/>
    <property type="match status" value="1"/>
</dbReference>
<feature type="transmembrane region" description="Helical" evidence="8">
    <location>
        <begin position="68"/>
        <end position="88"/>
    </location>
</feature>
<feature type="transmembrane region" description="Helical" evidence="8">
    <location>
        <begin position="164"/>
        <end position="182"/>
    </location>
</feature>
<dbReference type="SUPFAM" id="SSF161098">
    <property type="entry name" value="MetI-like"/>
    <property type="match status" value="1"/>
</dbReference>
<keyword evidence="11" id="KW-1185">Reference proteome</keyword>
<dbReference type="PANTHER" id="PTHR30614">
    <property type="entry name" value="MEMBRANE COMPONENT OF AMINO ACID ABC TRANSPORTER"/>
    <property type="match status" value="1"/>
</dbReference>
<proteinExistence type="inferred from homology"/>
<dbReference type="InterPro" id="IPR043429">
    <property type="entry name" value="ArtM/GltK/GlnP/TcyL/YhdX-like"/>
</dbReference>
<evidence type="ECO:0000256" key="8">
    <source>
        <dbReference type="RuleBase" id="RU363032"/>
    </source>
</evidence>
<dbReference type="NCBIfam" id="TIGR01726">
    <property type="entry name" value="HEQRo_perm_3TM"/>
    <property type="match status" value="1"/>
</dbReference>
<dbReference type="CDD" id="cd06261">
    <property type="entry name" value="TM_PBP2"/>
    <property type="match status" value="1"/>
</dbReference>
<keyword evidence="5 8" id="KW-0812">Transmembrane</keyword>
<evidence type="ECO:0000256" key="6">
    <source>
        <dbReference type="ARBA" id="ARBA00022989"/>
    </source>
</evidence>